<evidence type="ECO:0000313" key="2">
    <source>
        <dbReference type="EMBL" id="TWP46982.1"/>
    </source>
</evidence>
<evidence type="ECO:0000256" key="1">
    <source>
        <dbReference type="SAM" id="MobiDB-lite"/>
    </source>
</evidence>
<sequence>MHQPPLPDRKAAAARVLLECPQWSDRMIGDATGLSTKTVAAVRNRLGRHTPARVGRDGRVRPTDGAERRLRARELMTDQPHLSLRQVAAAVGISPETARAVRRELHDRDRTEPAPHRVPPGRTDLAALLDQLRHDPAVLLSHHGRVLLRLLHLQLHARTSWIDLADHVPVHRRDELAEFARQNAAVWRVFADRLDRDPEGAACPVSRPSTPTGCPPPATCHPRSPRGLPTRRARCS</sequence>
<dbReference type="RefSeq" id="WP_146358254.1">
    <property type="nucleotide sequence ID" value="NZ_VOBR01000028.1"/>
</dbReference>
<comment type="caution">
    <text evidence="2">The sequence shown here is derived from an EMBL/GenBank/DDBJ whole genome shotgun (WGS) entry which is preliminary data.</text>
</comment>
<dbReference type="OrthoDB" id="3701787at2"/>
<dbReference type="EMBL" id="VOBR01000028">
    <property type="protein sequence ID" value="TWP46982.1"/>
    <property type="molecule type" value="Genomic_DNA"/>
</dbReference>
<name>A0A563EJN9_9PSEU</name>
<accession>A0A563EJN9</accession>
<reference evidence="2 3" key="1">
    <citation type="submission" date="2019-07" db="EMBL/GenBank/DDBJ databases">
        <title>Lentzea xizangensis sp. nov., isolated from Qinghai-Tibetan Plateau Soils.</title>
        <authorList>
            <person name="Huang J."/>
        </authorList>
    </citation>
    <scope>NUCLEOTIDE SEQUENCE [LARGE SCALE GENOMIC DNA]</scope>
    <source>
        <strain evidence="2 3">FXJ1.1311</strain>
    </source>
</reference>
<organism evidence="2 3">
    <name type="scientific">Lentzea tibetensis</name>
    <dbReference type="NCBI Taxonomy" id="2591470"/>
    <lineage>
        <taxon>Bacteria</taxon>
        <taxon>Bacillati</taxon>
        <taxon>Actinomycetota</taxon>
        <taxon>Actinomycetes</taxon>
        <taxon>Pseudonocardiales</taxon>
        <taxon>Pseudonocardiaceae</taxon>
        <taxon>Lentzea</taxon>
    </lineage>
</organism>
<feature type="region of interest" description="Disordered" evidence="1">
    <location>
        <begin position="201"/>
        <end position="236"/>
    </location>
</feature>
<dbReference type="Proteomes" id="UP000316639">
    <property type="component" value="Unassembled WGS sequence"/>
</dbReference>
<dbReference type="AlphaFoldDB" id="A0A563EJN9"/>
<evidence type="ECO:0000313" key="3">
    <source>
        <dbReference type="Proteomes" id="UP000316639"/>
    </source>
</evidence>
<gene>
    <name evidence="2" type="ORF">FKR81_33570</name>
</gene>
<proteinExistence type="predicted"/>
<keyword evidence="3" id="KW-1185">Reference proteome</keyword>
<protein>
    <submittedName>
        <fullName evidence="2">Streptomycin biosynthesis protein</fullName>
    </submittedName>
</protein>